<comment type="caution">
    <text evidence="2">The sequence shown here is derived from an EMBL/GenBank/DDBJ whole genome shotgun (WGS) entry which is preliminary data.</text>
</comment>
<dbReference type="Proteomes" id="UP001500840">
    <property type="component" value="Unassembled WGS sequence"/>
</dbReference>
<keyword evidence="1" id="KW-1133">Transmembrane helix</keyword>
<name>A0ABP8ML82_9BACT</name>
<protein>
    <submittedName>
        <fullName evidence="2">Uncharacterized protein</fullName>
    </submittedName>
</protein>
<keyword evidence="1" id="KW-0472">Membrane</keyword>
<proteinExistence type="predicted"/>
<organism evidence="2 3">
    <name type="scientific">Novipirellula rosea</name>
    <dbReference type="NCBI Taxonomy" id="1031540"/>
    <lineage>
        <taxon>Bacteria</taxon>
        <taxon>Pseudomonadati</taxon>
        <taxon>Planctomycetota</taxon>
        <taxon>Planctomycetia</taxon>
        <taxon>Pirellulales</taxon>
        <taxon>Pirellulaceae</taxon>
        <taxon>Novipirellula</taxon>
    </lineage>
</organism>
<dbReference type="RefSeq" id="WP_345321822.1">
    <property type="nucleotide sequence ID" value="NZ_BAABGA010000029.1"/>
</dbReference>
<feature type="transmembrane region" description="Helical" evidence="1">
    <location>
        <begin position="300"/>
        <end position="318"/>
    </location>
</feature>
<evidence type="ECO:0000256" key="1">
    <source>
        <dbReference type="SAM" id="Phobius"/>
    </source>
</evidence>
<accession>A0ABP8ML82</accession>
<keyword evidence="3" id="KW-1185">Reference proteome</keyword>
<sequence length="346" mass="36671">MTKLFNASRPNVCGYTLAALFIMFMMGTGRDATAQRLMGSSIPTSVVKAVVKYFGKEGAEQATEFLAKSASKEVIERVATMAAREGGEEAVEQVAKLTGKHGPEVLMALDNSATVLPVIKALDEIPASQVRAALGKLAAGESGKALSTAVTRYGAKALETELKHPGAGLVLLKHFGDDGAELASKMTNDQAIVIARHADEIAALPAAQRTGVLSLIRNDTEKVVAFAGRFIEANPGKSLFTVATTTIILAEPERILGGDEVVFDADGNPIVVSKAGIVGRSIESTGKAAEHISNNFVQPLFYAALAFAGTFAALWIVLKLWHTHKREKQLTEQAMLKNLPSEDQAS</sequence>
<keyword evidence="1" id="KW-0812">Transmembrane</keyword>
<reference evidence="3" key="1">
    <citation type="journal article" date="2019" name="Int. J. Syst. Evol. Microbiol.">
        <title>The Global Catalogue of Microorganisms (GCM) 10K type strain sequencing project: providing services to taxonomists for standard genome sequencing and annotation.</title>
        <authorList>
            <consortium name="The Broad Institute Genomics Platform"/>
            <consortium name="The Broad Institute Genome Sequencing Center for Infectious Disease"/>
            <person name="Wu L."/>
            <person name="Ma J."/>
        </authorList>
    </citation>
    <scope>NUCLEOTIDE SEQUENCE [LARGE SCALE GENOMIC DNA]</scope>
    <source>
        <strain evidence="3">JCM 17759</strain>
    </source>
</reference>
<evidence type="ECO:0000313" key="3">
    <source>
        <dbReference type="Proteomes" id="UP001500840"/>
    </source>
</evidence>
<gene>
    <name evidence="2" type="ORF">GCM10023156_21290</name>
</gene>
<evidence type="ECO:0000313" key="2">
    <source>
        <dbReference type="EMBL" id="GAA4452243.1"/>
    </source>
</evidence>
<dbReference type="EMBL" id="BAABGA010000029">
    <property type="protein sequence ID" value="GAA4452243.1"/>
    <property type="molecule type" value="Genomic_DNA"/>
</dbReference>